<keyword evidence="3" id="KW-0813">Transport</keyword>
<feature type="transmembrane region" description="Helical" evidence="8">
    <location>
        <begin position="310"/>
        <end position="327"/>
    </location>
</feature>
<proteinExistence type="inferred from homology"/>
<evidence type="ECO:0000313" key="10">
    <source>
        <dbReference type="Proteomes" id="UP000092578"/>
    </source>
</evidence>
<reference evidence="10" key="1">
    <citation type="submission" date="2016-05" db="EMBL/GenBank/DDBJ databases">
        <authorList>
            <person name="Liu B."/>
            <person name="Wang J."/>
            <person name="Zhu Y."/>
            <person name="Liu G."/>
            <person name="Chen Q."/>
            <person name="Chen Z."/>
            <person name="Lan J."/>
            <person name="Che J."/>
            <person name="Ge C."/>
            <person name="Shi H."/>
            <person name="Pan Z."/>
            <person name="Liu X."/>
        </authorList>
    </citation>
    <scope>NUCLEOTIDE SEQUENCE [LARGE SCALE GENOMIC DNA]</scope>
    <source>
        <strain evidence="10">FJAT-27215</strain>
    </source>
</reference>
<evidence type="ECO:0000256" key="8">
    <source>
        <dbReference type="SAM" id="Phobius"/>
    </source>
</evidence>
<evidence type="ECO:0000256" key="4">
    <source>
        <dbReference type="ARBA" id="ARBA00022544"/>
    </source>
</evidence>
<feature type="transmembrane region" description="Helical" evidence="8">
    <location>
        <begin position="191"/>
        <end position="209"/>
    </location>
</feature>
<feature type="transmembrane region" description="Helical" evidence="8">
    <location>
        <begin position="12"/>
        <end position="32"/>
    </location>
</feature>
<dbReference type="Pfam" id="PF03845">
    <property type="entry name" value="Spore_permease"/>
    <property type="match status" value="1"/>
</dbReference>
<feature type="transmembrane region" description="Helical" evidence="8">
    <location>
        <begin position="333"/>
        <end position="352"/>
    </location>
</feature>
<evidence type="ECO:0000256" key="6">
    <source>
        <dbReference type="ARBA" id="ARBA00022989"/>
    </source>
</evidence>
<feature type="transmembrane region" description="Helical" evidence="8">
    <location>
        <begin position="84"/>
        <end position="109"/>
    </location>
</feature>
<keyword evidence="4" id="KW-0309">Germination</keyword>
<protein>
    <submittedName>
        <fullName evidence="9">Uncharacterized protein</fullName>
    </submittedName>
</protein>
<comment type="caution">
    <text evidence="9">The sequence shown here is derived from an EMBL/GenBank/DDBJ whole genome shotgun (WGS) entry which is preliminary data.</text>
</comment>
<feature type="transmembrane region" description="Helical" evidence="8">
    <location>
        <begin position="270"/>
        <end position="289"/>
    </location>
</feature>
<dbReference type="EMBL" id="MAYT01000031">
    <property type="protein sequence ID" value="OCA81372.1"/>
    <property type="molecule type" value="Genomic_DNA"/>
</dbReference>
<comment type="similarity">
    <text evidence="2">Belongs to the amino acid-polyamine-organocation (APC) superfamily. Spore germination protein (SGP) (TC 2.A.3.9) family.</text>
</comment>
<evidence type="ECO:0000256" key="7">
    <source>
        <dbReference type="ARBA" id="ARBA00023136"/>
    </source>
</evidence>
<feature type="transmembrane region" description="Helical" evidence="8">
    <location>
        <begin position="144"/>
        <end position="171"/>
    </location>
</feature>
<feature type="transmembrane region" description="Helical" evidence="8">
    <location>
        <begin position="221"/>
        <end position="241"/>
    </location>
</feature>
<evidence type="ECO:0000256" key="2">
    <source>
        <dbReference type="ARBA" id="ARBA00007998"/>
    </source>
</evidence>
<dbReference type="GO" id="GO:0009847">
    <property type="term" value="P:spore germination"/>
    <property type="evidence" value="ECO:0007669"/>
    <property type="project" value="InterPro"/>
</dbReference>
<keyword evidence="10" id="KW-1185">Reference proteome</keyword>
<comment type="subcellular location">
    <subcellularLocation>
        <location evidence="1">Membrane</location>
        <topology evidence="1">Multi-pass membrane protein</topology>
    </subcellularLocation>
</comment>
<feature type="transmembrane region" description="Helical" evidence="8">
    <location>
        <begin position="44"/>
        <end position="63"/>
    </location>
</feature>
<sequence length="363" mass="42132">MLPLPSEDKKVSPYLAFYIVHSMQLGVVVFSFARTIVKEAGHDAWISVLIAGAAIHLILWMTYQIVIKGNNDITVIHRELFGKWLGGLLTLLLATYLMVIFVVIMRAYIEVIQVWMFPELQTWYMGILLSILVYLYVMGGFRVIVGLCLLSFFFTIPLLLSLLFPLANAQFSYLLPVMEHSTIEILEGTKQMAIIFSGFEVILFCYPFIKQGQRSHKWAQFGTAFTTFVYLAATMVPIVYFSEGQLEKTIWPTLTLWKIVDFPFLERFEYVGVSIWLFVMLPNLCLYLWAATRALKQLFSIQQRKMVMPLLFLTVFASTLIENGIQIRQFNTFVDWISFYIVFAYVPFVYLYQLISKKMRRSE</sequence>
<evidence type="ECO:0000256" key="5">
    <source>
        <dbReference type="ARBA" id="ARBA00022692"/>
    </source>
</evidence>
<evidence type="ECO:0000256" key="1">
    <source>
        <dbReference type="ARBA" id="ARBA00004141"/>
    </source>
</evidence>
<feature type="transmembrane region" description="Helical" evidence="8">
    <location>
        <begin position="121"/>
        <end position="137"/>
    </location>
</feature>
<organism evidence="9 10">
    <name type="scientific">Pseudobacillus wudalianchiensis</name>
    <dbReference type="NCBI Taxonomy" id="1743143"/>
    <lineage>
        <taxon>Bacteria</taxon>
        <taxon>Bacillati</taxon>
        <taxon>Bacillota</taxon>
        <taxon>Bacilli</taxon>
        <taxon>Bacillales</taxon>
        <taxon>Bacillaceae</taxon>
        <taxon>Pseudobacillus</taxon>
    </lineage>
</organism>
<evidence type="ECO:0000256" key="3">
    <source>
        <dbReference type="ARBA" id="ARBA00022448"/>
    </source>
</evidence>
<dbReference type="RefSeq" id="WP_065412196.1">
    <property type="nucleotide sequence ID" value="NZ_MAYT01000031.1"/>
</dbReference>
<dbReference type="NCBIfam" id="TIGR00912">
    <property type="entry name" value="2A0309"/>
    <property type="match status" value="1"/>
</dbReference>
<dbReference type="InterPro" id="IPR004761">
    <property type="entry name" value="Spore_GerAB"/>
</dbReference>
<name>A0A1B9AC06_9BACI</name>
<dbReference type="PANTHER" id="PTHR34975:SF2">
    <property type="entry name" value="SPORE GERMINATION PROTEIN A2"/>
    <property type="match status" value="1"/>
</dbReference>
<keyword evidence="6 8" id="KW-1133">Transmembrane helix</keyword>
<dbReference type="Proteomes" id="UP000092578">
    <property type="component" value="Unassembled WGS sequence"/>
</dbReference>
<dbReference type="Gene3D" id="1.20.1740.10">
    <property type="entry name" value="Amino acid/polyamine transporter I"/>
    <property type="match status" value="1"/>
</dbReference>
<keyword evidence="7 8" id="KW-0472">Membrane</keyword>
<evidence type="ECO:0000313" key="9">
    <source>
        <dbReference type="EMBL" id="OCA81372.1"/>
    </source>
</evidence>
<gene>
    <name evidence="9" type="ORF">A8F95_16595</name>
</gene>
<accession>A0A1B9AC06</accession>
<keyword evidence="5 8" id="KW-0812">Transmembrane</keyword>
<dbReference type="AlphaFoldDB" id="A0A1B9AC06"/>
<dbReference type="GO" id="GO:0016020">
    <property type="term" value="C:membrane"/>
    <property type="evidence" value="ECO:0007669"/>
    <property type="project" value="UniProtKB-SubCell"/>
</dbReference>
<dbReference type="PANTHER" id="PTHR34975">
    <property type="entry name" value="SPORE GERMINATION PROTEIN A2"/>
    <property type="match status" value="1"/>
</dbReference>